<sequence length="276" mass="32430">MTDITMARLHEGMVVLYAISLVLYFLDFFYQNKRAEKYGFYLVSIVWVLQSIFLVLYMMETNRFPILTLFEGIYFYAWLLITLSLVLHLTYKVKILVFSLNIIGFVMMMIHTFAPVQLERSPVGENLVSELLFIHVTFAIISYVAFSLSFVFSVLYQLLYRLLKKKKWTIQWRNLPSLDQTEKGMTISMIIGIPSLLLSLILGMQWAYLSLDSFSLFDMKIVGSFILLIFYSVILYRHHKNALLGTQYAWAHIYAFLVVLLNFFLGSRLSEFHFWL</sequence>
<name>A0A385YW60_9BACL</name>
<dbReference type="KEGG" id="paek:D3873_07650"/>
<dbReference type="Pfam" id="PF01578">
    <property type="entry name" value="Cytochrom_C_asm"/>
    <property type="match status" value="1"/>
</dbReference>
<feature type="transmembrane region" description="Helical" evidence="5">
    <location>
        <begin position="134"/>
        <end position="163"/>
    </location>
</feature>
<organism evidence="7 8">
    <name type="scientific">Paenisporosarcina cavernae</name>
    <dbReference type="NCBI Taxonomy" id="2320858"/>
    <lineage>
        <taxon>Bacteria</taxon>
        <taxon>Bacillati</taxon>
        <taxon>Bacillota</taxon>
        <taxon>Bacilli</taxon>
        <taxon>Bacillales</taxon>
        <taxon>Caryophanaceae</taxon>
        <taxon>Paenisporosarcina</taxon>
    </lineage>
</organism>
<evidence type="ECO:0000313" key="7">
    <source>
        <dbReference type="EMBL" id="AYC29773.1"/>
    </source>
</evidence>
<feature type="transmembrane region" description="Helical" evidence="5">
    <location>
        <begin position="214"/>
        <end position="236"/>
    </location>
</feature>
<dbReference type="OrthoDB" id="2417400at2"/>
<reference evidence="8" key="1">
    <citation type="submission" date="2018-09" db="EMBL/GenBank/DDBJ databases">
        <authorList>
            <person name="Zhu H."/>
        </authorList>
    </citation>
    <scope>NUCLEOTIDE SEQUENCE [LARGE SCALE GENOMIC DNA]</scope>
    <source>
        <strain evidence="8">K2R23-3</strain>
    </source>
</reference>
<dbReference type="GO" id="GO:0005886">
    <property type="term" value="C:plasma membrane"/>
    <property type="evidence" value="ECO:0007669"/>
    <property type="project" value="TreeGrafter"/>
</dbReference>
<dbReference type="InterPro" id="IPR002541">
    <property type="entry name" value="Cyt_c_assembly"/>
</dbReference>
<dbReference type="PANTHER" id="PTHR30071:SF15">
    <property type="entry name" value="PROTEIN HEMX"/>
    <property type="match status" value="1"/>
</dbReference>
<dbReference type="GO" id="GO:0017004">
    <property type="term" value="P:cytochrome complex assembly"/>
    <property type="evidence" value="ECO:0007669"/>
    <property type="project" value="InterPro"/>
</dbReference>
<evidence type="ECO:0000256" key="4">
    <source>
        <dbReference type="ARBA" id="ARBA00023136"/>
    </source>
</evidence>
<evidence type="ECO:0000256" key="1">
    <source>
        <dbReference type="ARBA" id="ARBA00004141"/>
    </source>
</evidence>
<dbReference type="PANTHER" id="PTHR30071">
    <property type="entry name" value="HEME EXPORTER PROTEIN C"/>
    <property type="match status" value="1"/>
</dbReference>
<feature type="transmembrane region" description="Helical" evidence="5">
    <location>
        <begin position="184"/>
        <end position="208"/>
    </location>
</feature>
<gene>
    <name evidence="7" type="ORF">D3873_07650</name>
</gene>
<evidence type="ECO:0000313" key="8">
    <source>
        <dbReference type="Proteomes" id="UP000265725"/>
    </source>
</evidence>
<keyword evidence="2 5" id="KW-0812">Transmembrane</keyword>
<feature type="transmembrane region" description="Helical" evidence="5">
    <location>
        <begin position="95"/>
        <end position="114"/>
    </location>
</feature>
<evidence type="ECO:0000256" key="3">
    <source>
        <dbReference type="ARBA" id="ARBA00022989"/>
    </source>
</evidence>
<dbReference type="GO" id="GO:0020037">
    <property type="term" value="F:heme binding"/>
    <property type="evidence" value="ECO:0007669"/>
    <property type="project" value="InterPro"/>
</dbReference>
<evidence type="ECO:0000256" key="5">
    <source>
        <dbReference type="SAM" id="Phobius"/>
    </source>
</evidence>
<keyword evidence="8" id="KW-1185">Reference proteome</keyword>
<keyword evidence="3 5" id="KW-1133">Transmembrane helix</keyword>
<feature type="transmembrane region" description="Helical" evidence="5">
    <location>
        <begin position="6"/>
        <end position="26"/>
    </location>
</feature>
<evidence type="ECO:0000259" key="6">
    <source>
        <dbReference type="Pfam" id="PF01578"/>
    </source>
</evidence>
<accession>A0A385YW60</accession>
<feature type="domain" description="Cytochrome c assembly protein" evidence="6">
    <location>
        <begin position="68"/>
        <end position="265"/>
    </location>
</feature>
<dbReference type="AlphaFoldDB" id="A0A385YW60"/>
<comment type="subcellular location">
    <subcellularLocation>
        <location evidence="1">Membrane</location>
        <topology evidence="1">Multi-pass membrane protein</topology>
    </subcellularLocation>
</comment>
<feature type="transmembrane region" description="Helical" evidence="5">
    <location>
        <begin position="64"/>
        <end position="88"/>
    </location>
</feature>
<dbReference type="Proteomes" id="UP000265725">
    <property type="component" value="Chromosome"/>
</dbReference>
<evidence type="ECO:0000256" key="2">
    <source>
        <dbReference type="ARBA" id="ARBA00022692"/>
    </source>
</evidence>
<feature type="transmembrane region" description="Helical" evidence="5">
    <location>
        <begin position="248"/>
        <end position="266"/>
    </location>
</feature>
<feature type="transmembrane region" description="Helical" evidence="5">
    <location>
        <begin position="38"/>
        <end position="58"/>
    </location>
</feature>
<keyword evidence="4 5" id="KW-0472">Membrane</keyword>
<protein>
    <submittedName>
        <fullName evidence="7">Cytochrome C assembly protein</fullName>
    </submittedName>
</protein>
<proteinExistence type="predicted"/>
<dbReference type="InterPro" id="IPR045062">
    <property type="entry name" value="Cyt_c_biogenesis_CcsA/CcmC"/>
</dbReference>
<dbReference type="RefSeq" id="WP_119883511.1">
    <property type="nucleotide sequence ID" value="NZ_CP032418.1"/>
</dbReference>
<dbReference type="EMBL" id="CP032418">
    <property type="protein sequence ID" value="AYC29773.1"/>
    <property type="molecule type" value="Genomic_DNA"/>
</dbReference>